<keyword evidence="3" id="KW-1185">Reference proteome</keyword>
<dbReference type="InterPro" id="IPR001763">
    <property type="entry name" value="Rhodanese-like_dom"/>
</dbReference>
<dbReference type="Pfam" id="PF00581">
    <property type="entry name" value="Rhodanese"/>
    <property type="match status" value="1"/>
</dbReference>
<dbReference type="EMBL" id="JBBPCO010000001">
    <property type="protein sequence ID" value="MEK8088499.1"/>
    <property type="molecule type" value="Genomic_DNA"/>
</dbReference>
<evidence type="ECO:0000313" key="3">
    <source>
        <dbReference type="Proteomes" id="UP001446205"/>
    </source>
</evidence>
<dbReference type="InterPro" id="IPR036873">
    <property type="entry name" value="Rhodanese-like_dom_sf"/>
</dbReference>
<accession>A0ABU9D502</accession>
<evidence type="ECO:0000313" key="2">
    <source>
        <dbReference type="EMBL" id="MEK8088499.1"/>
    </source>
</evidence>
<gene>
    <name evidence="2" type="ORF">WOB96_01855</name>
</gene>
<dbReference type="InterPro" id="IPR050229">
    <property type="entry name" value="GlpE_sulfurtransferase"/>
</dbReference>
<dbReference type="Proteomes" id="UP001446205">
    <property type="component" value="Unassembled WGS sequence"/>
</dbReference>
<comment type="caution">
    <text evidence="2">The sequence shown here is derived from an EMBL/GenBank/DDBJ whole genome shotgun (WGS) entry which is preliminary data.</text>
</comment>
<evidence type="ECO:0000259" key="1">
    <source>
        <dbReference type="PROSITE" id="PS50206"/>
    </source>
</evidence>
<reference evidence="2 3" key="1">
    <citation type="submission" date="2024-04" db="EMBL/GenBank/DDBJ databases">
        <authorList>
            <person name="Abashina T."/>
            <person name="Shaikin A."/>
        </authorList>
    </citation>
    <scope>NUCLEOTIDE SEQUENCE [LARGE SCALE GENOMIC DNA]</scope>
    <source>
        <strain evidence="2 3">AAFK</strain>
    </source>
</reference>
<dbReference type="PROSITE" id="PS50206">
    <property type="entry name" value="RHODANESE_3"/>
    <property type="match status" value="1"/>
</dbReference>
<dbReference type="PANTHER" id="PTHR43031:SF1">
    <property type="entry name" value="PYRIDINE NUCLEOTIDE-DISULPHIDE OXIDOREDUCTASE"/>
    <property type="match status" value="1"/>
</dbReference>
<dbReference type="SUPFAM" id="SSF52821">
    <property type="entry name" value="Rhodanese/Cell cycle control phosphatase"/>
    <property type="match status" value="1"/>
</dbReference>
<name>A0ABU9D502_9PROT</name>
<protein>
    <submittedName>
        <fullName evidence="2">Rhodanese-like domain-containing protein</fullName>
    </submittedName>
</protein>
<dbReference type="Gene3D" id="3.40.250.10">
    <property type="entry name" value="Rhodanese-like domain"/>
    <property type="match status" value="1"/>
</dbReference>
<dbReference type="SMART" id="SM00450">
    <property type="entry name" value="RHOD"/>
    <property type="match status" value="1"/>
</dbReference>
<dbReference type="RefSeq" id="WP_341369561.1">
    <property type="nucleotide sequence ID" value="NZ_JBBPCO010000001.1"/>
</dbReference>
<sequence length="124" mass="13433">MILNVEQMVGEAKTQIREVDTETALRMIAEDAVVLDVREPSEYAAGSLPRAVNIPRGVLEFSVIDHPALTRREYPILVYCRSGGRSALATRTLQDMGCGQVASLAGGFEAWSAKALPVARDTES</sequence>
<organism evidence="2 3">
    <name type="scientific">Thermithiobacillus plumbiphilus</name>
    <dbReference type="NCBI Taxonomy" id="1729899"/>
    <lineage>
        <taxon>Bacteria</taxon>
        <taxon>Pseudomonadati</taxon>
        <taxon>Pseudomonadota</taxon>
        <taxon>Acidithiobacillia</taxon>
        <taxon>Acidithiobacillales</taxon>
        <taxon>Thermithiobacillaceae</taxon>
        <taxon>Thermithiobacillus</taxon>
    </lineage>
</organism>
<feature type="domain" description="Rhodanese" evidence="1">
    <location>
        <begin position="28"/>
        <end position="120"/>
    </location>
</feature>
<dbReference type="PANTHER" id="PTHR43031">
    <property type="entry name" value="FAD-DEPENDENT OXIDOREDUCTASE"/>
    <property type="match status" value="1"/>
</dbReference>
<proteinExistence type="predicted"/>